<proteinExistence type="predicted"/>
<dbReference type="EMBL" id="WMEQ01000017">
    <property type="protein sequence ID" value="MYL35463.1"/>
    <property type="molecule type" value="Genomic_DNA"/>
</dbReference>
<sequence>MWRKIIVITLTILISYLLSCEPNQTPTSKNSPFLYKGASINNNDFIGAIIKMLPNHRDLNDFSLYPKENLIVVKYNEKSSQNAERIIITNSTYLFNLVEDIHKVTFHFNYDRYTIYKEDVDELYEDIDYQKITNEDKLKQIIKKKIEDSVSIENFFK</sequence>
<evidence type="ECO:0000313" key="2">
    <source>
        <dbReference type="Proteomes" id="UP000468638"/>
    </source>
</evidence>
<evidence type="ECO:0000313" key="1">
    <source>
        <dbReference type="EMBL" id="MYL35463.1"/>
    </source>
</evidence>
<dbReference type="AlphaFoldDB" id="A0A6I5A561"/>
<evidence type="ECO:0008006" key="3">
    <source>
        <dbReference type="Google" id="ProtNLM"/>
    </source>
</evidence>
<protein>
    <recommendedName>
        <fullName evidence="3">DUF4825 domain-containing protein</fullName>
    </recommendedName>
</protein>
<reference evidence="1 2" key="1">
    <citation type="submission" date="2019-11" db="EMBL/GenBank/DDBJ databases">
        <title>Genome sequences of 17 halophilic strains isolated from different environments.</title>
        <authorList>
            <person name="Furrow R.E."/>
        </authorList>
    </citation>
    <scope>NUCLEOTIDE SEQUENCE [LARGE SCALE GENOMIC DNA]</scope>
    <source>
        <strain evidence="1 2">22514_16_FS</strain>
    </source>
</reference>
<gene>
    <name evidence="1" type="ORF">GLW05_17935</name>
</gene>
<accession>A0A6I5A561</accession>
<dbReference type="RefSeq" id="WP_160850420.1">
    <property type="nucleotide sequence ID" value="NZ_WMEQ01000017.1"/>
</dbReference>
<organism evidence="1 2">
    <name type="scientific">Pontibacillus yanchengensis</name>
    <dbReference type="NCBI Taxonomy" id="462910"/>
    <lineage>
        <taxon>Bacteria</taxon>
        <taxon>Bacillati</taxon>
        <taxon>Bacillota</taxon>
        <taxon>Bacilli</taxon>
        <taxon>Bacillales</taxon>
        <taxon>Bacillaceae</taxon>
        <taxon>Pontibacillus</taxon>
    </lineage>
</organism>
<dbReference type="Proteomes" id="UP000468638">
    <property type="component" value="Unassembled WGS sequence"/>
</dbReference>
<name>A0A6I5A561_9BACI</name>
<comment type="caution">
    <text evidence="1">The sequence shown here is derived from an EMBL/GenBank/DDBJ whole genome shotgun (WGS) entry which is preliminary data.</text>
</comment>